<dbReference type="Gene3D" id="3.10.20.340">
    <property type="entry name" value="ArgJ beta chain, C-terminal domain"/>
    <property type="match status" value="1"/>
</dbReference>
<evidence type="ECO:0000256" key="2">
    <source>
        <dbReference type="ARBA" id="ARBA00006774"/>
    </source>
</evidence>
<keyword evidence="5 10" id="KW-0055">Arginine biosynthesis</keyword>
<protein>
    <recommendedName>
        <fullName evidence="10">Arginine biosynthesis bifunctional protein ArgJ</fullName>
    </recommendedName>
    <domain>
        <recommendedName>
            <fullName evidence="10">Glutamate N-acetyltransferase</fullName>
            <ecNumber evidence="10">2.3.1.35</ecNumber>
        </recommendedName>
        <alternativeName>
            <fullName evidence="10">Ornithine acetyltransferase</fullName>
            <shortName evidence="10">OATase</shortName>
        </alternativeName>
        <alternativeName>
            <fullName evidence="10">Ornithine transacetylase</fullName>
        </alternativeName>
    </domain>
    <domain>
        <recommendedName>
            <fullName evidence="10">Amino-acid acetyltransferase</fullName>
            <ecNumber evidence="10">2.3.1.1</ecNumber>
        </recommendedName>
        <alternativeName>
            <fullName evidence="10">N-acetylglutamate synthase</fullName>
            <shortName evidence="10">AGSase</shortName>
        </alternativeName>
    </domain>
    <component>
        <recommendedName>
            <fullName evidence="10">Arginine biosynthesis bifunctional protein ArgJ alpha chain</fullName>
        </recommendedName>
    </component>
    <component>
        <recommendedName>
            <fullName evidence="10">Arginine biosynthesis bifunctional protein ArgJ beta chain</fullName>
        </recommendedName>
    </component>
</protein>
<evidence type="ECO:0000256" key="7">
    <source>
        <dbReference type="ARBA" id="ARBA00022679"/>
    </source>
</evidence>
<keyword evidence="8 10" id="KW-0068">Autocatalytic cleavage</keyword>
<comment type="pathway">
    <text evidence="10">Amino-acid biosynthesis; L-arginine biosynthesis; N(2)-acetyl-L-ornithine from L-glutamate: step 1/4.</text>
</comment>
<dbReference type="GO" id="GO:0004042">
    <property type="term" value="F:L-glutamate N-acetyltransferase activity"/>
    <property type="evidence" value="ECO:0007669"/>
    <property type="project" value="UniProtKB-UniRule"/>
</dbReference>
<keyword evidence="4 10" id="KW-0963">Cytoplasm</keyword>
<dbReference type="GO" id="GO:0006526">
    <property type="term" value="P:L-arginine biosynthetic process"/>
    <property type="evidence" value="ECO:0007669"/>
    <property type="project" value="UniProtKB-UniRule"/>
</dbReference>
<dbReference type="Proteomes" id="UP000676194">
    <property type="component" value="Chromosome"/>
</dbReference>
<evidence type="ECO:0000256" key="10">
    <source>
        <dbReference type="HAMAP-Rule" id="MF_01106"/>
    </source>
</evidence>
<comment type="function">
    <text evidence="10">Catalyzes two activities which are involved in the cyclic version of arginine biosynthesis: the synthesis of N-acetylglutamate from glutamate and acetyl-CoA as the acetyl donor, and of ornithine by transacetylation between N(2)-acetylornithine and glutamate.</text>
</comment>
<dbReference type="HAMAP" id="MF_01106">
    <property type="entry name" value="ArgJ"/>
    <property type="match status" value="1"/>
</dbReference>
<dbReference type="EMBL" id="CP074694">
    <property type="protein sequence ID" value="QVL33668.1"/>
    <property type="molecule type" value="Genomic_DNA"/>
</dbReference>
<evidence type="ECO:0000313" key="11">
    <source>
        <dbReference type="EMBL" id="QVL33668.1"/>
    </source>
</evidence>
<dbReference type="FunFam" id="3.60.70.12:FF:000001">
    <property type="entry name" value="Arginine biosynthesis bifunctional protein ArgJ, chloroplastic"/>
    <property type="match status" value="1"/>
</dbReference>
<feature type="binding site" evidence="10">
    <location>
        <position position="268"/>
    </location>
    <ligand>
        <name>substrate</name>
    </ligand>
</feature>
<dbReference type="GO" id="GO:0004358">
    <property type="term" value="F:L-glutamate N-acetyltransferase activity, acting on acetyl-L-ornithine as donor"/>
    <property type="evidence" value="ECO:0007669"/>
    <property type="project" value="UniProtKB-UniRule"/>
</dbReference>
<dbReference type="SUPFAM" id="SSF56266">
    <property type="entry name" value="DmpA/ArgJ-like"/>
    <property type="match status" value="1"/>
</dbReference>
<dbReference type="AlphaFoldDB" id="A0A8E6EZE6"/>
<dbReference type="InterPro" id="IPR042195">
    <property type="entry name" value="ArgJ_beta_C"/>
</dbReference>
<keyword evidence="6 10" id="KW-0028">Amino-acid biosynthesis</keyword>
<comment type="catalytic activity">
    <reaction evidence="10">
        <text>L-glutamate + acetyl-CoA = N-acetyl-L-glutamate + CoA + H(+)</text>
        <dbReference type="Rhea" id="RHEA:24292"/>
        <dbReference type="ChEBI" id="CHEBI:15378"/>
        <dbReference type="ChEBI" id="CHEBI:29985"/>
        <dbReference type="ChEBI" id="CHEBI:44337"/>
        <dbReference type="ChEBI" id="CHEBI:57287"/>
        <dbReference type="ChEBI" id="CHEBI:57288"/>
        <dbReference type="EC" id="2.3.1.1"/>
    </reaction>
</comment>
<feature type="site" description="Involved in the stabilization of negative charge on the oxyanion by the formation of the oxyanion hole" evidence="10">
    <location>
        <position position="110"/>
    </location>
</feature>
<gene>
    <name evidence="10 11" type="primary">argJ</name>
    <name evidence="11" type="ORF">KIH39_07095</name>
</gene>
<comment type="pathway">
    <text evidence="10">Amino-acid biosynthesis; L-arginine biosynthesis; L-ornithine and N-acetyl-L-glutamate from L-glutamate and N(2)-acetyl-L-ornithine (cyclic): step 1/1.</text>
</comment>
<dbReference type="NCBIfam" id="NF003802">
    <property type="entry name" value="PRK05388.1"/>
    <property type="match status" value="1"/>
</dbReference>
<dbReference type="RefSeq" id="WP_213498594.1">
    <property type="nucleotide sequence ID" value="NZ_CP074694.1"/>
</dbReference>
<dbReference type="GO" id="GO:0006592">
    <property type="term" value="P:ornithine biosynthetic process"/>
    <property type="evidence" value="ECO:0007669"/>
    <property type="project" value="TreeGrafter"/>
</dbReference>
<keyword evidence="7 10" id="KW-0808">Transferase</keyword>
<proteinExistence type="inferred from homology"/>
<feature type="binding site" evidence="10">
    <location>
        <position position="175"/>
    </location>
    <ligand>
        <name>substrate</name>
    </ligand>
</feature>
<dbReference type="PANTHER" id="PTHR23100:SF0">
    <property type="entry name" value="ARGININE BIOSYNTHESIS BIFUNCTIONAL PROTEIN ARGJ, MITOCHONDRIAL"/>
    <property type="match status" value="1"/>
</dbReference>
<dbReference type="InterPro" id="IPR016117">
    <property type="entry name" value="ArgJ-like_dom_sf"/>
</dbReference>
<feature type="chain" id="PRO_5035024952" description="Arginine biosynthesis bifunctional protein ArgJ beta chain" evidence="10">
    <location>
        <begin position="186"/>
        <end position="396"/>
    </location>
</feature>
<dbReference type="PANTHER" id="PTHR23100">
    <property type="entry name" value="ARGININE BIOSYNTHESIS BIFUNCTIONAL PROTEIN ARGJ"/>
    <property type="match status" value="1"/>
</dbReference>
<dbReference type="EC" id="2.3.1.35" evidence="10"/>
<dbReference type="NCBIfam" id="TIGR00120">
    <property type="entry name" value="ArgJ"/>
    <property type="match status" value="1"/>
</dbReference>
<evidence type="ECO:0000256" key="4">
    <source>
        <dbReference type="ARBA" id="ARBA00022490"/>
    </source>
</evidence>
<evidence type="ECO:0000256" key="3">
    <source>
        <dbReference type="ARBA" id="ARBA00011475"/>
    </source>
</evidence>
<feature type="binding site" evidence="10">
    <location>
        <position position="396"/>
    </location>
    <ligand>
        <name>substrate</name>
    </ligand>
</feature>
<keyword evidence="9 10" id="KW-0012">Acyltransferase</keyword>
<dbReference type="EC" id="2.3.1.1" evidence="10"/>
<dbReference type="Pfam" id="PF01960">
    <property type="entry name" value="ArgJ"/>
    <property type="match status" value="1"/>
</dbReference>
<organism evidence="11 12">
    <name type="scientific">Telmatocola sphagniphila</name>
    <dbReference type="NCBI Taxonomy" id="1123043"/>
    <lineage>
        <taxon>Bacteria</taxon>
        <taxon>Pseudomonadati</taxon>
        <taxon>Planctomycetota</taxon>
        <taxon>Planctomycetia</taxon>
        <taxon>Gemmatales</taxon>
        <taxon>Gemmataceae</taxon>
    </lineage>
</organism>
<sequence>MEEWQLAQGFSYSGIVSKLRNEPNRRDLAVIYSKSPAAAAGVFTQNRVAAAPVHICRERVPSSKIHGIVICSGNANACTGDQGMADARRMTELAANKLGCQPDQFLVCSTGVIGRPLPMAIMEAGIPSAVDRLSADKAGLNDAAHAILTTDTVIKVATRKLMLGQDRICITGFAKGAAMIGPNMATMLGFVMTDASVDPKDLQMILRNSVEHTFNCISVEGHTSTNDTVLILANGRGEPLSGERLQQFAMAVQEVCSELSRGIASDAEGAKHLVIIDVVGTRTDAEAKTVAKTIADSALVKTAIFGADPNWGRVVSAAGYSGVIFEEKDLSLTMGPTLLYERGRPLPFDAKIASAYLRDNRTVHLKLTFTLGEGKCTFYTCDLTDEYVRLNADYTT</sequence>
<reference evidence="11" key="1">
    <citation type="submission" date="2021-05" db="EMBL/GenBank/DDBJ databases">
        <title>Complete genome sequence of the cellulolytic planctomycete Telmatocola sphagniphila SP2T and characterization of the first cellulase from planctomycetes.</title>
        <authorList>
            <person name="Rakitin A.L."/>
            <person name="Beletsky A.V."/>
            <person name="Naumoff D.G."/>
            <person name="Kulichevskaya I.S."/>
            <person name="Mardanov A.V."/>
            <person name="Ravin N.V."/>
            <person name="Dedysh S.N."/>
        </authorList>
    </citation>
    <scope>NUCLEOTIDE SEQUENCE</scope>
    <source>
        <strain evidence="11">SP2T</strain>
    </source>
</reference>
<name>A0A8E6EZE6_9BACT</name>
<dbReference type="CDD" id="cd02152">
    <property type="entry name" value="OAT"/>
    <property type="match status" value="1"/>
</dbReference>
<keyword evidence="12" id="KW-1185">Reference proteome</keyword>
<evidence type="ECO:0000256" key="5">
    <source>
        <dbReference type="ARBA" id="ARBA00022571"/>
    </source>
</evidence>
<evidence type="ECO:0000256" key="9">
    <source>
        <dbReference type="ARBA" id="ARBA00023315"/>
    </source>
</evidence>
<dbReference type="KEGG" id="tsph:KIH39_07095"/>
<feature type="binding site" evidence="10">
    <location>
        <position position="391"/>
    </location>
    <ligand>
        <name>substrate</name>
    </ligand>
</feature>
<feature type="binding site" evidence="10">
    <location>
        <position position="186"/>
    </location>
    <ligand>
        <name>substrate</name>
    </ligand>
</feature>
<evidence type="ECO:0000256" key="6">
    <source>
        <dbReference type="ARBA" id="ARBA00022605"/>
    </source>
</evidence>
<dbReference type="GO" id="GO:0005737">
    <property type="term" value="C:cytoplasm"/>
    <property type="evidence" value="ECO:0007669"/>
    <property type="project" value="UniProtKB-SubCell"/>
</dbReference>
<feature type="site" description="Involved in the stabilization of negative charge on the oxyanion by the formation of the oxyanion hole" evidence="10">
    <location>
        <position position="111"/>
    </location>
</feature>
<comment type="subunit">
    <text evidence="3 10">Heterotetramer of two alpha and two beta chains.</text>
</comment>
<evidence type="ECO:0000256" key="1">
    <source>
        <dbReference type="ARBA" id="ARBA00004496"/>
    </source>
</evidence>
<accession>A0A8E6EZE6</accession>
<evidence type="ECO:0000256" key="8">
    <source>
        <dbReference type="ARBA" id="ARBA00022813"/>
    </source>
</evidence>
<dbReference type="Gene3D" id="3.60.70.12">
    <property type="entry name" value="L-amino peptidase D-ALA esterase/amidase"/>
    <property type="match status" value="1"/>
</dbReference>
<feature type="active site" description="Nucleophile" evidence="10">
    <location>
        <position position="186"/>
    </location>
</feature>
<feature type="binding site" evidence="10">
    <location>
        <position position="149"/>
    </location>
    <ligand>
        <name>substrate</name>
    </ligand>
</feature>
<comment type="subcellular location">
    <subcellularLocation>
        <location evidence="1 10">Cytoplasm</location>
    </subcellularLocation>
</comment>
<evidence type="ECO:0000313" key="12">
    <source>
        <dbReference type="Proteomes" id="UP000676194"/>
    </source>
</evidence>
<dbReference type="UniPathway" id="UPA00068">
    <property type="reaction ID" value="UER00106"/>
</dbReference>
<comment type="catalytic activity">
    <reaction evidence="10">
        <text>N(2)-acetyl-L-ornithine + L-glutamate = N-acetyl-L-glutamate + L-ornithine</text>
        <dbReference type="Rhea" id="RHEA:15349"/>
        <dbReference type="ChEBI" id="CHEBI:29985"/>
        <dbReference type="ChEBI" id="CHEBI:44337"/>
        <dbReference type="ChEBI" id="CHEBI:46911"/>
        <dbReference type="ChEBI" id="CHEBI:57805"/>
        <dbReference type="EC" id="2.3.1.35"/>
    </reaction>
</comment>
<feature type="site" description="Cleavage; by autolysis" evidence="10">
    <location>
        <begin position="185"/>
        <end position="186"/>
    </location>
</feature>
<comment type="similarity">
    <text evidence="2 10">Belongs to the ArgJ family.</text>
</comment>
<dbReference type="InterPro" id="IPR002813">
    <property type="entry name" value="Arg_biosynth_ArgJ"/>
</dbReference>
<dbReference type="FunFam" id="3.10.20.340:FF:000003">
    <property type="entry name" value="Arginine biosynthesis bifunctional protein ArgJ"/>
    <property type="match status" value="1"/>
</dbReference>
<feature type="chain" id="PRO_5035024953" description="Arginine biosynthesis bifunctional protein ArgJ alpha chain" evidence="10">
    <location>
        <begin position="1"/>
        <end position="185"/>
    </location>
</feature>
<keyword evidence="10" id="KW-0511">Multifunctional enzyme</keyword>